<organism evidence="1 2">
    <name type="scientific">Saponaria officinalis</name>
    <name type="common">Common soapwort</name>
    <name type="synonym">Lychnis saponaria</name>
    <dbReference type="NCBI Taxonomy" id="3572"/>
    <lineage>
        <taxon>Eukaryota</taxon>
        <taxon>Viridiplantae</taxon>
        <taxon>Streptophyta</taxon>
        <taxon>Embryophyta</taxon>
        <taxon>Tracheophyta</taxon>
        <taxon>Spermatophyta</taxon>
        <taxon>Magnoliopsida</taxon>
        <taxon>eudicotyledons</taxon>
        <taxon>Gunneridae</taxon>
        <taxon>Pentapetalae</taxon>
        <taxon>Caryophyllales</taxon>
        <taxon>Caryophyllaceae</taxon>
        <taxon>Caryophylleae</taxon>
        <taxon>Saponaria</taxon>
    </lineage>
</organism>
<comment type="caution">
    <text evidence="1">The sequence shown here is derived from an EMBL/GenBank/DDBJ whole genome shotgun (WGS) entry which is preliminary data.</text>
</comment>
<evidence type="ECO:0000313" key="1">
    <source>
        <dbReference type="EMBL" id="KAK9676140.1"/>
    </source>
</evidence>
<sequence length="121" mass="13671">MRVKTNMETTTIYNSINLKERVEFDMEDDEELFEIDLEVVDNIPPPCYYWDGYFTTTTDALLANCLLPVTDLSNAVPIVANSKALDEHRVVSISFTGSHIGSILLSKMQIPWDDDVELGLV</sequence>
<name>A0AAW1HI62_SAPOF</name>
<gene>
    <name evidence="1" type="ORF">RND81_11G057200</name>
</gene>
<evidence type="ECO:0000313" key="2">
    <source>
        <dbReference type="Proteomes" id="UP001443914"/>
    </source>
</evidence>
<reference evidence="1" key="1">
    <citation type="submission" date="2024-03" db="EMBL/GenBank/DDBJ databases">
        <title>WGS assembly of Saponaria officinalis var. Norfolk2.</title>
        <authorList>
            <person name="Jenkins J."/>
            <person name="Shu S."/>
            <person name="Grimwood J."/>
            <person name="Barry K."/>
            <person name="Goodstein D."/>
            <person name="Schmutz J."/>
            <person name="Leebens-Mack J."/>
            <person name="Osbourn A."/>
        </authorList>
    </citation>
    <scope>NUCLEOTIDE SEQUENCE [LARGE SCALE GENOMIC DNA]</scope>
    <source>
        <strain evidence="1">JIC</strain>
    </source>
</reference>
<dbReference type="Proteomes" id="UP001443914">
    <property type="component" value="Unassembled WGS sequence"/>
</dbReference>
<keyword evidence="2" id="KW-1185">Reference proteome</keyword>
<proteinExistence type="predicted"/>
<dbReference type="EMBL" id="JBDFQZ010000011">
    <property type="protein sequence ID" value="KAK9676140.1"/>
    <property type="molecule type" value="Genomic_DNA"/>
</dbReference>
<accession>A0AAW1HI62</accession>
<dbReference type="AlphaFoldDB" id="A0AAW1HI62"/>
<protein>
    <submittedName>
        <fullName evidence="1">Uncharacterized protein</fullName>
    </submittedName>
</protein>